<evidence type="ECO:0000256" key="1">
    <source>
        <dbReference type="SAM" id="MobiDB-lite"/>
    </source>
</evidence>
<dbReference type="EMBL" id="JABBWK010000101">
    <property type="protein sequence ID" value="KAG1893365.1"/>
    <property type="molecule type" value="Genomic_DNA"/>
</dbReference>
<gene>
    <name evidence="2" type="ORF">F5891DRAFT_1066886</name>
</gene>
<feature type="region of interest" description="Disordered" evidence="1">
    <location>
        <begin position="57"/>
        <end position="81"/>
    </location>
</feature>
<protein>
    <submittedName>
        <fullName evidence="2">Uncharacterized protein</fullName>
    </submittedName>
</protein>
<name>A0AAD4DSZ1_9AGAM</name>
<sequence length="81" mass="8731">MSDVLGTCCALGLTACCDVMTGICLDFMSIRHPCTEHLCSCQCCSCRKPVDDTTSDVERAPLIVKSRQPSPHPPMHSAECS</sequence>
<dbReference type="AlphaFoldDB" id="A0AAD4DSZ1"/>
<evidence type="ECO:0000313" key="2">
    <source>
        <dbReference type="EMBL" id="KAG1893365.1"/>
    </source>
</evidence>
<evidence type="ECO:0000313" key="3">
    <source>
        <dbReference type="Proteomes" id="UP001195769"/>
    </source>
</evidence>
<dbReference type="RefSeq" id="XP_041218941.1">
    <property type="nucleotide sequence ID" value="XM_041363126.1"/>
</dbReference>
<reference evidence="2" key="1">
    <citation type="journal article" date="2020" name="New Phytol.">
        <title>Comparative genomics reveals dynamic genome evolution in host specialist ectomycorrhizal fungi.</title>
        <authorList>
            <person name="Lofgren L.A."/>
            <person name="Nguyen N.H."/>
            <person name="Vilgalys R."/>
            <person name="Ruytinx J."/>
            <person name="Liao H.L."/>
            <person name="Branco S."/>
            <person name="Kuo A."/>
            <person name="LaButti K."/>
            <person name="Lipzen A."/>
            <person name="Andreopoulos W."/>
            <person name="Pangilinan J."/>
            <person name="Riley R."/>
            <person name="Hundley H."/>
            <person name="Na H."/>
            <person name="Barry K."/>
            <person name="Grigoriev I.V."/>
            <person name="Stajich J.E."/>
            <person name="Kennedy P.G."/>
        </authorList>
    </citation>
    <scope>NUCLEOTIDE SEQUENCE</scope>
    <source>
        <strain evidence="2">FC203</strain>
    </source>
</reference>
<dbReference type="Proteomes" id="UP001195769">
    <property type="component" value="Unassembled WGS sequence"/>
</dbReference>
<organism evidence="2 3">
    <name type="scientific">Suillus fuscotomentosus</name>
    <dbReference type="NCBI Taxonomy" id="1912939"/>
    <lineage>
        <taxon>Eukaryota</taxon>
        <taxon>Fungi</taxon>
        <taxon>Dikarya</taxon>
        <taxon>Basidiomycota</taxon>
        <taxon>Agaricomycotina</taxon>
        <taxon>Agaricomycetes</taxon>
        <taxon>Agaricomycetidae</taxon>
        <taxon>Boletales</taxon>
        <taxon>Suillineae</taxon>
        <taxon>Suillaceae</taxon>
        <taxon>Suillus</taxon>
    </lineage>
</organism>
<proteinExistence type="predicted"/>
<dbReference type="GeneID" id="64657424"/>
<comment type="caution">
    <text evidence="2">The sequence shown here is derived from an EMBL/GenBank/DDBJ whole genome shotgun (WGS) entry which is preliminary data.</text>
</comment>
<accession>A0AAD4DSZ1</accession>
<keyword evidence="3" id="KW-1185">Reference proteome</keyword>